<name>A0A100INI4_ASPNG</name>
<dbReference type="OMA" id="VANHMER"/>
<feature type="region of interest" description="Disordered" evidence="1">
    <location>
        <begin position="107"/>
        <end position="130"/>
    </location>
</feature>
<dbReference type="Proteomes" id="UP000068243">
    <property type="component" value="Unassembled WGS sequence"/>
</dbReference>
<proteinExistence type="predicted"/>
<dbReference type="EMBL" id="BCMY01000011">
    <property type="protein sequence ID" value="GAQ44215.1"/>
    <property type="molecule type" value="Genomic_DNA"/>
</dbReference>
<feature type="region of interest" description="Disordered" evidence="1">
    <location>
        <begin position="264"/>
        <end position="294"/>
    </location>
</feature>
<dbReference type="VEuPathDB" id="FungiDB:ASPNIDRAFT2_1149347"/>
<gene>
    <name evidence="2" type="ORF">ABL_06876</name>
</gene>
<evidence type="ECO:0008006" key="4">
    <source>
        <dbReference type="Google" id="ProtNLM"/>
    </source>
</evidence>
<evidence type="ECO:0000313" key="3">
    <source>
        <dbReference type="Proteomes" id="UP000068243"/>
    </source>
</evidence>
<dbReference type="PANTHER" id="PTHR35391:SF5">
    <property type="entry name" value="DUF6590 DOMAIN-CONTAINING PROTEIN"/>
    <property type="match status" value="1"/>
</dbReference>
<dbReference type="VEuPathDB" id="FungiDB:An13g01900"/>
<dbReference type="VEuPathDB" id="FungiDB:ATCC64974_25060"/>
<accession>A0A100INI4</accession>
<protein>
    <recommendedName>
        <fullName evidence="4">C2H2-type domain-containing protein</fullName>
    </recommendedName>
</protein>
<comment type="caution">
    <text evidence="2">The sequence shown here is derived from an EMBL/GenBank/DDBJ whole genome shotgun (WGS) entry which is preliminary data.</text>
</comment>
<dbReference type="AlphaFoldDB" id="A0A100INI4"/>
<evidence type="ECO:0000313" key="2">
    <source>
        <dbReference type="EMBL" id="GAQ44215.1"/>
    </source>
</evidence>
<dbReference type="PANTHER" id="PTHR35391">
    <property type="entry name" value="C2H2-TYPE DOMAIN-CONTAINING PROTEIN-RELATED"/>
    <property type="match status" value="1"/>
</dbReference>
<dbReference type="OrthoDB" id="6133115at2759"/>
<dbReference type="VEuPathDB" id="FungiDB:M747DRAFT_229638"/>
<sequence length="497" mass="56674">MESPSVSEMTVSALHKLNDCLQHATLREWAEQMKTIFEKNWRQKLRICATSNGIYDDSGMHSDEFVRPHAVRRLKKLIEGLDECIETSTKPEECLFPGCADQSHESKEAVESSEPGWDEFGPKIERPVRPEGEPKLTEKLKEAQLSLERLGLLAERMADLYNEARDYEAKAKFTYVDYQKLDDPDHKHYRDVDVEGLRSLKKHLIREYHQGYSIDFPEYKAGASEGLPSGKPALAYLEKDHRQQVHRLIYVILRRHHRLSLSRKAAEKRATARAASGTGDGNGEDILSENPPANVFQPQLPSTDEMRQLKLASWSKAPCPKPIEGQERTFQCPYCGDMLLEADSERTAWYEHVNHDLLPFTCLWSCCKQEDPKEFANVVELTAHLEENFGTVEHWVCDLCLSQGKSCNNCEFTNKKDLDKHLASFHRNKSKNSTPTTRLEVPSQCPLCPRKLIYKNRGPDSLYPHVANHMERFTTLALPEIGGERSNRGGSKPTDAV</sequence>
<reference evidence="3" key="1">
    <citation type="journal article" date="2016" name="Genome Announc.">
        <title>Draft genome sequence of Aspergillus niger strain An76.</title>
        <authorList>
            <person name="Gong W."/>
            <person name="Cheng Z."/>
            <person name="Zhang H."/>
            <person name="Liu L."/>
            <person name="Gao P."/>
            <person name="Wang L."/>
        </authorList>
    </citation>
    <scope>NUCLEOTIDE SEQUENCE [LARGE SCALE GENOMIC DNA]</scope>
    <source>
        <strain evidence="3">An76</strain>
    </source>
</reference>
<feature type="compositionally biased region" description="Basic and acidic residues" evidence="1">
    <location>
        <begin position="120"/>
        <end position="130"/>
    </location>
</feature>
<evidence type="ECO:0000256" key="1">
    <source>
        <dbReference type="SAM" id="MobiDB-lite"/>
    </source>
</evidence>
<organism evidence="2 3">
    <name type="scientific">Aspergillus niger</name>
    <dbReference type="NCBI Taxonomy" id="5061"/>
    <lineage>
        <taxon>Eukaryota</taxon>
        <taxon>Fungi</taxon>
        <taxon>Dikarya</taxon>
        <taxon>Ascomycota</taxon>
        <taxon>Pezizomycotina</taxon>
        <taxon>Eurotiomycetes</taxon>
        <taxon>Eurotiomycetidae</taxon>
        <taxon>Eurotiales</taxon>
        <taxon>Aspergillaceae</taxon>
        <taxon>Aspergillus</taxon>
        <taxon>Aspergillus subgen. Circumdati</taxon>
    </lineage>
</organism>